<dbReference type="AlphaFoldDB" id="A0A3S9HRY0"/>
<sequence length="111" mass="12340">MQTDAPGVMGDTSIMIISWWNLGPGDPSVQDMEADIFQGADDWSSCPGLLSKYWLADPENRRWGGVMVWERRPAADLPINRAAQLIGRPADVRFIFAVPKIVHGIQGNHPR</sequence>
<dbReference type="Gene3D" id="3.30.70.100">
    <property type="match status" value="1"/>
</dbReference>
<name>A0A3S9HRY0_9ACTN</name>
<dbReference type="SUPFAM" id="SSF54909">
    <property type="entry name" value="Dimeric alpha+beta barrel"/>
    <property type="match status" value="1"/>
</dbReference>
<evidence type="ECO:0000313" key="2">
    <source>
        <dbReference type="Proteomes" id="UP000280197"/>
    </source>
</evidence>
<dbReference type="InterPro" id="IPR011008">
    <property type="entry name" value="Dimeric_a/b-barrel"/>
</dbReference>
<reference evidence="1 2" key="1">
    <citation type="submission" date="2018-12" db="EMBL/GenBank/DDBJ databases">
        <authorList>
            <person name="Li K."/>
        </authorList>
    </citation>
    <scope>NUCLEOTIDE SEQUENCE [LARGE SCALE GENOMIC DNA]</scope>
    <source>
        <strain evidence="2">CR22</strain>
    </source>
</reference>
<dbReference type="RefSeq" id="WP_126269259.1">
    <property type="nucleotide sequence ID" value="NZ_CP034463.1"/>
</dbReference>
<dbReference type="Proteomes" id="UP000280197">
    <property type="component" value="Chromosome"/>
</dbReference>
<dbReference type="KEGG" id="saqu:EJC51_01085"/>
<organism evidence="1 2">
    <name type="scientific">Streptomyces aquilus</name>
    <dbReference type="NCBI Taxonomy" id="2548456"/>
    <lineage>
        <taxon>Bacteria</taxon>
        <taxon>Bacillati</taxon>
        <taxon>Actinomycetota</taxon>
        <taxon>Actinomycetes</taxon>
        <taxon>Kitasatosporales</taxon>
        <taxon>Streptomycetaceae</taxon>
        <taxon>Streptomyces</taxon>
    </lineage>
</organism>
<proteinExistence type="predicted"/>
<keyword evidence="2" id="KW-1185">Reference proteome</keyword>
<accession>A0A3S9HRY0</accession>
<evidence type="ECO:0000313" key="1">
    <source>
        <dbReference type="EMBL" id="AZP14872.1"/>
    </source>
</evidence>
<dbReference type="EMBL" id="CP034463">
    <property type="protein sequence ID" value="AZP14872.1"/>
    <property type="molecule type" value="Genomic_DNA"/>
</dbReference>
<gene>
    <name evidence="1" type="ORF">EJC51_01085</name>
</gene>
<protein>
    <submittedName>
        <fullName evidence="1">Uncharacterized protein</fullName>
    </submittedName>
</protein>